<dbReference type="Proteomes" id="UP000595814">
    <property type="component" value="Chromosome"/>
</dbReference>
<reference evidence="1 2" key="1">
    <citation type="journal article" date="2022" name="Int. J. Syst. Evol. Microbiol.">
        <title>Miniphocaeibacter halophilus sp. nov., an ammonium-tolerant acetate-producing bacterium isolated from a biogas system.</title>
        <authorList>
            <person name="Schnurer A."/>
            <person name="Singh A."/>
            <person name="Bi S."/>
            <person name="Qiao W."/>
            <person name="Westerholm M."/>
        </authorList>
    </citation>
    <scope>NUCLEOTIDE SEQUENCE [LARGE SCALE GENOMIC DNA]</scope>
    <source>
        <strain evidence="1 2">AMB_01</strain>
    </source>
</reference>
<gene>
    <name evidence="1" type="ORF">JFY71_10670</name>
</gene>
<name>A0AC61MVW1_9FIRM</name>
<sequence>MSWNKTYLCYKAIENKVEPKVVQTLMGHSDIATTLNIYTHAMPKEKSDAAESLNELFG</sequence>
<organism evidence="1 2">
    <name type="scientific">Miniphocaeibacter halophilus</name>
    <dbReference type="NCBI Taxonomy" id="2931922"/>
    <lineage>
        <taxon>Bacteria</taxon>
        <taxon>Bacillati</taxon>
        <taxon>Bacillota</taxon>
        <taxon>Tissierellia</taxon>
        <taxon>Tissierellales</taxon>
        <taxon>Peptoniphilaceae</taxon>
        <taxon>Miniphocaeibacter</taxon>
    </lineage>
</organism>
<protein>
    <submittedName>
        <fullName evidence="1">Tyrosine-type recombinase/integrase</fullName>
    </submittedName>
</protein>
<evidence type="ECO:0000313" key="1">
    <source>
        <dbReference type="EMBL" id="QQK09133.1"/>
    </source>
</evidence>
<accession>A0AC61MVW1</accession>
<evidence type="ECO:0000313" key="2">
    <source>
        <dbReference type="Proteomes" id="UP000595814"/>
    </source>
</evidence>
<dbReference type="EMBL" id="CP066744">
    <property type="protein sequence ID" value="QQK09133.1"/>
    <property type="molecule type" value="Genomic_DNA"/>
</dbReference>
<keyword evidence="2" id="KW-1185">Reference proteome</keyword>
<proteinExistence type="predicted"/>